<reference evidence="2 3" key="1">
    <citation type="submission" date="2017-08" db="EMBL/GenBank/DDBJ databases">
        <title>Infants hospitalized years apart are colonized by the same room-sourced microbial strains.</title>
        <authorList>
            <person name="Brooks B."/>
            <person name="Olm M.R."/>
            <person name="Firek B.A."/>
            <person name="Baker R."/>
            <person name="Thomas B.C."/>
            <person name="Morowitz M.J."/>
            <person name="Banfield J.F."/>
        </authorList>
    </citation>
    <scope>NUCLEOTIDE SEQUENCE [LARGE SCALE GENOMIC DNA]</scope>
    <source>
        <strain evidence="2">S2_018_000_R3_119</strain>
    </source>
</reference>
<protein>
    <submittedName>
        <fullName evidence="2">Uncharacterized protein</fullName>
    </submittedName>
</protein>
<keyword evidence="1" id="KW-0472">Membrane</keyword>
<dbReference type="Proteomes" id="UP000249555">
    <property type="component" value="Unassembled WGS sequence"/>
</dbReference>
<evidence type="ECO:0000313" key="3">
    <source>
        <dbReference type="Proteomes" id="UP000249555"/>
    </source>
</evidence>
<dbReference type="EMBL" id="QFMX01000010">
    <property type="protein sequence ID" value="PZO72812.1"/>
    <property type="molecule type" value="Genomic_DNA"/>
</dbReference>
<keyword evidence="1" id="KW-0812">Transmembrane</keyword>
<evidence type="ECO:0000313" key="2">
    <source>
        <dbReference type="EMBL" id="PZO72812.1"/>
    </source>
</evidence>
<evidence type="ECO:0000256" key="1">
    <source>
        <dbReference type="SAM" id="Phobius"/>
    </source>
</evidence>
<dbReference type="AlphaFoldDB" id="A0A2W4YX58"/>
<feature type="transmembrane region" description="Helical" evidence="1">
    <location>
        <begin position="84"/>
        <end position="105"/>
    </location>
</feature>
<accession>A0A2W4YX58</accession>
<gene>
    <name evidence="2" type="ORF">DI640_12005</name>
</gene>
<proteinExistence type="predicted"/>
<name>A0A2W4YX58_9SPHN</name>
<sequence>MTARSIQPLALLLVGLLYWQLVSQFSGAKEPWDAEGYWRIWYPGSLVISALSGFLLGRRGWLAGVIVTFAQLPVMWVNTGSGGLLMVGATILCILAVPAVAVSMIGGRLARSRTGGGKTDGAV</sequence>
<feature type="transmembrane region" description="Helical" evidence="1">
    <location>
        <begin position="40"/>
        <end position="56"/>
    </location>
</feature>
<comment type="caution">
    <text evidence="2">The sequence shown here is derived from an EMBL/GenBank/DDBJ whole genome shotgun (WGS) entry which is preliminary data.</text>
</comment>
<feature type="transmembrane region" description="Helical" evidence="1">
    <location>
        <begin position="61"/>
        <end position="78"/>
    </location>
</feature>
<keyword evidence="1" id="KW-1133">Transmembrane helix</keyword>
<organism evidence="2 3">
    <name type="scientific">Sphingomonas taxi</name>
    <dbReference type="NCBI Taxonomy" id="1549858"/>
    <lineage>
        <taxon>Bacteria</taxon>
        <taxon>Pseudomonadati</taxon>
        <taxon>Pseudomonadota</taxon>
        <taxon>Alphaproteobacteria</taxon>
        <taxon>Sphingomonadales</taxon>
        <taxon>Sphingomonadaceae</taxon>
        <taxon>Sphingomonas</taxon>
    </lineage>
</organism>